<evidence type="ECO:0000256" key="1">
    <source>
        <dbReference type="ARBA" id="ARBA00004651"/>
    </source>
</evidence>
<keyword evidence="4 7" id="KW-0812">Transmembrane</keyword>
<name>A0A917ACR0_9RHOB</name>
<feature type="transmembrane region" description="Helical" evidence="7">
    <location>
        <begin position="170"/>
        <end position="189"/>
    </location>
</feature>
<feature type="domain" description="Acyltransferase 3" evidence="8">
    <location>
        <begin position="34"/>
        <end position="334"/>
    </location>
</feature>
<dbReference type="AlphaFoldDB" id="A0A917ACR0"/>
<proteinExistence type="inferred from homology"/>
<dbReference type="InterPro" id="IPR002656">
    <property type="entry name" value="Acyl_transf_3_dom"/>
</dbReference>
<dbReference type="PANTHER" id="PTHR40074:SF2">
    <property type="entry name" value="O-ACETYLTRANSFERASE WECH"/>
    <property type="match status" value="1"/>
</dbReference>
<comment type="caution">
    <text evidence="9">The sequence shown here is derived from an EMBL/GenBank/DDBJ whole genome shotgun (WGS) entry which is preliminary data.</text>
</comment>
<keyword evidence="3" id="KW-1003">Cell membrane</keyword>
<feature type="transmembrane region" description="Helical" evidence="7">
    <location>
        <begin position="195"/>
        <end position="216"/>
    </location>
</feature>
<feature type="transmembrane region" description="Helical" evidence="7">
    <location>
        <begin position="68"/>
        <end position="92"/>
    </location>
</feature>
<evidence type="ECO:0000313" key="9">
    <source>
        <dbReference type="EMBL" id="GGE38677.1"/>
    </source>
</evidence>
<feature type="transmembrane region" description="Helical" evidence="7">
    <location>
        <begin position="319"/>
        <end position="339"/>
    </location>
</feature>
<dbReference type="Proteomes" id="UP000612855">
    <property type="component" value="Unassembled WGS sequence"/>
</dbReference>
<keyword evidence="10" id="KW-1185">Reference proteome</keyword>
<organism evidence="9 10">
    <name type="scientific">Primorskyibacter flagellatus</name>
    <dbReference type="NCBI Taxonomy" id="1387277"/>
    <lineage>
        <taxon>Bacteria</taxon>
        <taxon>Pseudomonadati</taxon>
        <taxon>Pseudomonadota</taxon>
        <taxon>Alphaproteobacteria</taxon>
        <taxon>Rhodobacterales</taxon>
        <taxon>Roseobacteraceae</taxon>
        <taxon>Primorskyibacter</taxon>
    </lineage>
</organism>
<dbReference type="GO" id="GO:0016413">
    <property type="term" value="F:O-acetyltransferase activity"/>
    <property type="evidence" value="ECO:0007669"/>
    <property type="project" value="TreeGrafter"/>
</dbReference>
<sequence>MPIISDLLPLRGRSAGTGNHLPSSGAGADRIRTDTLRGIACIGVVLFHVAGNTETAGLRLSDDHWLRLFNAVFADIRMPLFAFLSGYVFLSVTRRTGQEPPWSALRTKARRLLLPMACVGSLFWMMQGGGGPGWPGLLVLPHAHFWFLQAIFLVMSALLLTGFLSGGRHVPAALALGAVCALAWCGVLPRPEVNVFSVIEATYLGLFFCTGFLCAARPEPFTGRAGGHIAGAVALSAAVLAGAGLTFLPEIVPGAVLRPVRLMIGLSGVLGLLALGLRSPLAAKLGRHAYAVFLFHVFFTAGTRETIQAVMPGIPAEAIILPGLVAGLAGPVLLEKGLLRVPVLRMMMLGIRPVSPRTGTRGWVPAAAPRPEGALAFRSDRG</sequence>
<keyword evidence="5 7" id="KW-1133">Transmembrane helix</keyword>
<feature type="transmembrane region" description="Helical" evidence="7">
    <location>
        <begin position="289"/>
        <end position="307"/>
    </location>
</feature>
<accession>A0A917ACR0</accession>
<evidence type="ECO:0000256" key="5">
    <source>
        <dbReference type="ARBA" id="ARBA00022989"/>
    </source>
</evidence>
<dbReference type="Pfam" id="PF01757">
    <property type="entry name" value="Acyl_transf_3"/>
    <property type="match status" value="1"/>
</dbReference>
<gene>
    <name evidence="9" type="ORF">GCM10011360_28060</name>
</gene>
<dbReference type="GO" id="GO:0005886">
    <property type="term" value="C:plasma membrane"/>
    <property type="evidence" value="ECO:0007669"/>
    <property type="project" value="UniProtKB-SubCell"/>
</dbReference>
<evidence type="ECO:0000256" key="7">
    <source>
        <dbReference type="SAM" id="Phobius"/>
    </source>
</evidence>
<feature type="transmembrane region" description="Helical" evidence="7">
    <location>
        <begin position="143"/>
        <end position="163"/>
    </location>
</feature>
<feature type="transmembrane region" description="Helical" evidence="7">
    <location>
        <begin position="112"/>
        <end position="131"/>
    </location>
</feature>
<evidence type="ECO:0000256" key="3">
    <source>
        <dbReference type="ARBA" id="ARBA00022475"/>
    </source>
</evidence>
<dbReference type="PANTHER" id="PTHR40074">
    <property type="entry name" value="O-ACETYLTRANSFERASE WECH"/>
    <property type="match status" value="1"/>
</dbReference>
<feature type="transmembrane region" description="Helical" evidence="7">
    <location>
        <begin position="260"/>
        <end position="277"/>
    </location>
</feature>
<evidence type="ECO:0000256" key="6">
    <source>
        <dbReference type="ARBA" id="ARBA00023136"/>
    </source>
</evidence>
<dbReference type="EMBL" id="BMFJ01000001">
    <property type="protein sequence ID" value="GGE38677.1"/>
    <property type="molecule type" value="Genomic_DNA"/>
</dbReference>
<evidence type="ECO:0000256" key="4">
    <source>
        <dbReference type="ARBA" id="ARBA00022692"/>
    </source>
</evidence>
<evidence type="ECO:0000256" key="2">
    <source>
        <dbReference type="ARBA" id="ARBA00007400"/>
    </source>
</evidence>
<dbReference type="GO" id="GO:0009246">
    <property type="term" value="P:enterobacterial common antigen biosynthetic process"/>
    <property type="evidence" value="ECO:0007669"/>
    <property type="project" value="TreeGrafter"/>
</dbReference>
<reference evidence="10" key="1">
    <citation type="journal article" date="2019" name="Int. J. Syst. Evol. Microbiol.">
        <title>The Global Catalogue of Microorganisms (GCM) 10K type strain sequencing project: providing services to taxonomists for standard genome sequencing and annotation.</title>
        <authorList>
            <consortium name="The Broad Institute Genomics Platform"/>
            <consortium name="The Broad Institute Genome Sequencing Center for Infectious Disease"/>
            <person name="Wu L."/>
            <person name="Ma J."/>
        </authorList>
    </citation>
    <scope>NUCLEOTIDE SEQUENCE [LARGE SCALE GENOMIC DNA]</scope>
    <source>
        <strain evidence="10">CGMCC 1.12664</strain>
    </source>
</reference>
<keyword evidence="6 7" id="KW-0472">Membrane</keyword>
<comment type="similarity">
    <text evidence="2">Belongs to the acyltransferase 3 family.</text>
</comment>
<protein>
    <recommendedName>
        <fullName evidence="8">Acyltransferase 3 domain-containing protein</fullName>
    </recommendedName>
</protein>
<evidence type="ECO:0000313" key="10">
    <source>
        <dbReference type="Proteomes" id="UP000612855"/>
    </source>
</evidence>
<feature type="transmembrane region" description="Helical" evidence="7">
    <location>
        <begin position="228"/>
        <end position="248"/>
    </location>
</feature>
<dbReference type="RefSeq" id="WP_188478270.1">
    <property type="nucleotide sequence ID" value="NZ_BMFJ01000001.1"/>
</dbReference>
<comment type="subcellular location">
    <subcellularLocation>
        <location evidence="1">Cell membrane</location>
        <topology evidence="1">Multi-pass membrane protein</topology>
    </subcellularLocation>
</comment>
<evidence type="ECO:0000259" key="8">
    <source>
        <dbReference type="Pfam" id="PF01757"/>
    </source>
</evidence>